<protein>
    <recommendedName>
        <fullName evidence="2">ParB-like N-terminal domain-containing protein</fullName>
    </recommendedName>
</protein>
<name>A0A2D2LYJ2_FAUOS</name>
<dbReference type="InterPro" id="IPR036086">
    <property type="entry name" value="ParB/Sulfiredoxin_sf"/>
</dbReference>
<evidence type="ECO:0000313" key="4">
    <source>
        <dbReference type="Proteomes" id="UP000229340"/>
    </source>
</evidence>
<dbReference type="InterPro" id="IPR004437">
    <property type="entry name" value="ParB/RepB/Spo0J"/>
</dbReference>
<keyword evidence="3" id="KW-0614">Plasmid</keyword>
<evidence type="ECO:0000256" key="1">
    <source>
        <dbReference type="ARBA" id="ARBA00006295"/>
    </source>
</evidence>
<dbReference type="EMBL" id="CP024448">
    <property type="protein sequence ID" value="ATR80056.1"/>
    <property type="molecule type" value="Genomic_DNA"/>
</dbReference>
<dbReference type="SUPFAM" id="SSF109709">
    <property type="entry name" value="KorB DNA-binding domain-like"/>
    <property type="match status" value="1"/>
</dbReference>
<dbReference type="GO" id="GO:0007059">
    <property type="term" value="P:chromosome segregation"/>
    <property type="evidence" value="ECO:0007669"/>
    <property type="project" value="TreeGrafter"/>
</dbReference>
<evidence type="ECO:0000313" key="3">
    <source>
        <dbReference type="EMBL" id="ATR80056.1"/>
    </source>
</evidence>
<geneLocation type="plasmid" evidence="4">
    <name>pnp7-5</name>
</geneLocation>
<feature type="domain" description="ParB-like N-terminal" evidence="2">
    <location>
        <begin position="37"/>
        <end position="127"/>
    </location>
</feature>
<dbReference type="GO" id="GO:0005694">
    <property type="term" value="C:chromosome"/>
    <property type="evidence" value="ECO:0007669"/>
    <property type="project" value="TreeGrafter"/>
</dbReference>
<gene>
    <name evidence="3" type="ORF">NP7_11955</name>
</gene>
<dbReference type="Pfam" id="PF02195">
    <property type="entry name" value="ParB_N"/>
    <property type="match status" value="1"/>
</dbReference>
<proteinExistence type="inferred from homology"/>
<dbReference type="PANTHER" id="PTHR33375">
    <property type="entry name" value="CHROMOSOME-PARTITIONING PROTEIN PARB-RELATED"/>
    <property type="match status" value="1"/>
</dbReference>
<dbReference type="InterPro" id="IPR003115">
    <property type="entry name" value="ParB_N"/>
</dbReference>
<dbReference type="Gene3D" id="3.90.1530.10">
    <property type="entry name" value="Conserved hypothetical protein from pyrococcus furiosus pfu- 392566-001, ParB domain"/>
    <property type="match status" value="1"/>
</dbReference>
<dbReference type="GO" id="GO:0003677">
    <property type="term" value="F:DNA binding"/>
    <property type="evidence" value="ECO:0007669"/>
    <property type="project" value="InterPro"/>
</dbReference>
<dbReference type="NCBIfam" id="TIGR00180">
    <property type="entry name" value="parB_part"/>
    <property type="match status" value="1"/>
</dbReference>
<accession>A0A2D2LYJ2</accession>
<dbReference type="CDD" id="cd16393">
    <property type="entry name" value="SPO0J_N"/>
    <property type="match status" value="1"/>
</dbReference>
<organism evidence="3 4">
    <name type="scientific">Faucicola osloensis</name>
    <name type="common">Moraxella osloensis</name>
    <dbReference type="NCBI Taxonomy" id="34062"/>
    <lineage>
        <taxon>Bacteria</taxon>
        <taxon>Pseudomonadati</taxon>
        <taxon>Pseudomonadota</taxon>
        <taxon>Gammaproteobacteria</taxon>
        <taxon>Moraxellales</taxon>
        <taxon>Moraxellaceae</taxon>
        <taxon>Faucicola</taxon>
    </lineage>
</organism>
<dbReference type="AlphaFoldDB" id="A0A2D2LYJ2"/>
<evidence type="ECO:0000259" key="2">
    <source>
        <dbReference type="SMART" id="SM00470"/>
    </source>
</evidence>
<dbReference type="SMART" id="SM00470">
    <property type="entry name" value="ParB"/>
    <property type="match status" value="1"/>
</dbReference>
<sequence>MMSKDIKTLLAQKLADNNARHANANQSTYLDVGNELKRLPLDKIKSNPFQPRTVFDEIEIANLAESIKEMGLLQPITVRETGLGDYELIAGERRFKAHELLGKTHIDAIVSRASDSEIAILALAENASREDLCDYEIAQALRNIEKHFPNKSRLAEAVGLDRKEMYRYLAYHDLPTSFLDKVATKPKLLSRSAAYDIKQVLNQFKFSEQQTDEVLSRVWELLELGKLEQGRIAEFIQSESLKELKSQIYYPPVAAPDIKPILSGGKPIGKFHHKGKKYVVEINAKDLDEQQRIEIEQFIETLMTKNVSS</sequence>
<reference evidence="4" key="1">
    <citation type="submission" date="2017-10" db="EMBL/GenBank/DDBJ databases">
        <title>Complete genome sequence of Moraxella osloensis NP7 isolated from human skin.</title>
        <authorList>
            <person name="Lee K."/>
            <person name="Lim J.Y."/>
            <person name="Hwang I."/>
        </authorList>
    </citation>
    <scope>NUCLEOTIDE SEQUENCE [LARGE SCALE GENOMIC DNA]</scope>
    <source>
        <strain evidence="4">NP7</strain>
        <plasmid evidence="4">pnp7-5</plasmid>
    </source>
</reference>
<dbReference type="InterPro" id="IPR050336">
    <property type="entry name" value="Chromosome_partition/occlusion"/>
</dbReference>
<dbReference type="Proteomes" id="UP000229340">
    <property type="component" value="Plasmid pNP7-5"/>
</dbReference>
<dbReference type="SUPFAM" id="SSF110849">
    <property type="entry name" value="ParB/Sulfiredoxin"/>
    <property type="match status" value="1"/>
</dbReference>
<dbReference type="PANTHER" id="PTHR33375:SF1">
    <property type="entry name" value="CHROMOSOME-PARTITIONING PROTEIN PARB-RELATED"/>
    <property type="match status" value="1"/>
</dbReference>
<dbReference type="Gene3D" id="1.10.10.2830">
    <property type="match status" value="1"/>
</dbReference>
<comment type="similarity">
    <text evidence="1">Belongs to the ParB family.</text>
</comment>